<name>X0TTA3_9ZZZZ</name>
<accession>X0TTA3</accession>
<reference evidence="1" key="1">
    <citation type="journal article" date="2014" name="Front. Microbiol.">
        <title>High frequency of phylogenetically diverse reductive dehalogenase-homologous genes in deep subseafloor sedimentary metagenomes.</title>
        <authorList>
            <person name="Kawai M."/>
            <person name="Futagami T."/>
            <person name="Toyoda A."/>
            <person name="Takaki Y."/>
            <person name="Nishi S."/>
            <person name="Hori S."/>
            <person name="Arai W."/>
            <person name="Tsubouchi T."/>
            <person name="Morono Y."/>
            <person name="Uchiyama I."/>
            <person name="Ito T."/>
            <person name="Fujiyama A."/>
            <person name="Inagaki F."/>
            <person name="Takami H."/>
        </authorList>
    </citation>
    <scope>NUCLEOTIDE SEQUENCE</scope>
    <source>
        <strain evidence="1">Expedition CK06-06</strain>
    </source>
</reference>
<protein>
    <submittedName>
        <fullName evidence="1">Uncharacterized protein</fullName>
    </submittedName>
</protein>
<evidence type="ECO:0000313" key="1">
    <source>
        <dbReference type="EMBL" id="GAF91402.1"/>
    </source>
</evidence>
<sequence>IQEQHGIFSLHASSIYKPKEDELLIIVGKAGAGKTVYLLESLLRGYQIFSTEMTYFQFTPEGIVFYRGALMDNIRVGCFLYDFPEAGDLLGLSVPEVDHPWDVKISVSMHPTSTERSSLVNPKISIIFPHIDSGIERAVVRDINSPRKLTRMLFESASEKIGSTMLMYEAIPVMGFDTPTLAGARWEAVADLVAARQWEIKQARTILACPKSCLEVIDE</sequence>
<organism evidence="1">
    <name type="scientific">marine sediment metagenome</name>
    <dbReference type="NCBI Taxonomy" id="412755"/>
    <lineage>
        <taxon>unclassified sequences</taxon>
        <taxon>metagenomes</taxon>
        <taxon>ecological metagenomes</taxon>
    </lineage>
</organism>
<dbReference type="EMBL" id="BARS01019481">
    <property type="protein sequence ID" value="GAF91402.1"/>
    <property type="molecule type" value="Genomic_DNA"/>
</dbReference>
<dbReference type="SUPFAM" id="SSF53795">
    <property type="entry name" value="PEP carboxykinase-like"/>
    <property type="match status" value="1"/>
</dbReference>
<gene>
    <name evidence="1" type="ORF">S01H1_31567</name>
</gene>
<dbReference type="AlphaFoldDB" id="X0TTA3"/>
<proteinExistence type="predicted"/>
<comment type="caution">
    <text evidence="1">The sequence shown here is derived from an EMBL/GenBank/DDBJ whole genome shotgun (WGS) entry which is preliminary data.</text>
</comment>
<feature type="non-terminal residue" evidence="1">
    <location>
        <position position="1"/>
    </location>
</feature>